<dbReference type="PATRIC" id="fig|28087.4.peg.3571"/>
<keyword evidence="8 11" id="KW-0808">Transferase</keyword>
<dbReference type="eggNOG" id="COG0763">
    <property type="taxonomic scope" value="Bacteria"/>
</dbReference>
<dbReference type="EMBL" id="LNYV01000037">
    <property type="protein sequence ID" value="KTD54509.1"/>
    <property type="molecule type" value="Genomic_DNA"/>
</dbReference>
<evidence type="ECO:0000256" key="11">
    <source>
        <dbReference type="HAMAP-Rule" id="MF_00392"/>
    </source>
</evidence>
<keyword evidence="5 11" id="KW-0444">Lipid biosynthesis</keyword>
<dbReference type="GO" id="GO:0016020">
    <property type="term" value="C:membrane"/>
    <property type="evidence" value="ECO:0007669"/>
    <property type="project" value="GOC"/>
</dbReference>
<accession>A0A0W0YC88</accession>
<dbReference type="AlphaFoldDB" id="A0A0W0YC88"/>
<comment type="similarity">
    <text evidence="2 11">Belongs to the LpxB family.</text>
</comment>
<dbReference type="SUPFAM" id="SSF53756">
    <property type="entry name" value="UDP-Glycosyltransferase/glycogen phosphorylase"/>
    <property type="match status" value="1"/>
</dbReference>
<dbReference type="EC" id="2.4.1.182" evidence="3 11"/>
<protein>
    <recommendedName>
        <fullName evidence="4 11">Lipid-A-disaccharide synthase</fullName>
        <ecNumber evidence="3 11">2.4.1.182</ecNumber>
    </recommendedName>
</protein>
<dbReference type="GO" id="GO:0009245">
    <property type="term" value="P:lipid A biosynthetic process"/>
    <property type="evidence" value="ECO:0007669"/>
    <property type="project" value="UniProtKB-UniRule"/>
</dbReference>
<reference evidence="12 13" key="1">
    <citation type="submission" date="2015-11" db="EMBL/GenBank/DDBJ databases">
        <title>Genomic analysis of 38 Legionella species identifies large and diverse effector repertoires.</title>
        <authorList>
            <person name="Burstein D."/>
            <person name="Amaro F."/>
            <person name="Zusman T."/>
            <person name="Lifshitz Z."/>
            <person name="Cohen O."/>
            <person name="Gilbert J.A."/>
            <person name="Pupko T."/>
            <person name="Shuman H.A."/>
            <person name="Segal G."/>
        </authorList>
    </citation>
    <scope>NUCLEOTIDE SEQUENCE [LARGE SCALE GENOMIC DNA]</scope>
    <source>
        <strain evidence="12 13">Mt.St.Helens-4</strain>
    </source>
</reference>
<dbReference type="HAMAP" id="MF_00392">
    <property type="entry name" value="LpxB"/>
    <property type="match status" value="1"/>
</dbReference>
<dbReference type="GO" id="GO:0005543">
    <property type="term" value="F:phospholipid binding"/>
    <property type="evidence" value="ECO:0007669"/>
    <property type="project" value="TreeGrafter"/>
</dbReference>
<evidence type="ECO:0000256" key="4">
    <source>
        <dbReference type="ARBA" id="ARBA00020902"/>
    </source>
</evidence>
<keyword evidence="6 11" id="KW-0441">Lipid A biosynthesis</keyword>
<evidence type="ECO:0000256" key="1">
    <source>
        <dbReference type="ARBA" id="ARBA00002056"/>
    </source>
</evidence>
<dbReference type="Pfam" id="PF02684">
    <property type="entry name" value="LpxB"/>
    <property type="match status" value="1"/>
</dbReference>
<evidence type="ECO:0000256" key="8">
    <source>
        <dbReference type="ARBA" id="ARBA00022679"/>
    </source>
</evidence>
<keyword evidence="9 11" id="KW-0443">Lipid metabolism</keyword>
<dbReference type="InterPro" id="IPR003835">
    <property type="entry name" value="Glyco_trans_19"/>
</dbReference>
<gene>
    <name evidence="11 12" type="primary">lpxB</name>
    <name evidence="12" type="ORF">Lsai_3331</name>
</gene>
<dbReference type="PANTHER" id="PTHR30372">
    <property type="entry name" value="LIPID-A-DISACCHARIDE SYNTHASE"/>
    <property type="match status" value="1"/>
</dbReference>
<organism evidence="12 13">
    <name type="scientific">Legionella sainthelensi</name>
    <dbReference type="NCBI Taxonomy" id="28087"/>
    <lineage>
        <taxon>Bacteria</taxon>
        <taxon>Pseudomonadati</taxon>
        <taxon>Pseudomonadota</taxon>
        <taxon>Gammaproteobacteria</taxon>
        <taxon>Legionellales</taxon>
        <taxon>Legionellaceae</taxon>
        <taxon>Legionella</taxon>
    </lineage>
</organism>
<evidence type="ECO:0000256" key="2">
    <source>
        <dbReference type="ARBA" id="ARBA00007868"/>
    </source>
</evidence>
<keyword evidence="7 11" id="KW-0328">Glycosyltransferase</keyword>
<evidence type="ECO:0000256" key="3">
    <source>
        <dbReference type="ARBA" id="ARBA00012687"/>
    </source>
</evidence>
<comment type="pathway">
    <text evidence="11">Bacterial outer membrane biogenesis; LPS lipid A biosynthesis.</text>
</comment>
<dbReference type="NCBIfam" id="TIGR00215">
    <property type="entry name" value="lpxB"/>
    <property type="match status" value="1"/>
</dbReference>
<evidence type="ECO:0000313" key="13">
    <source>
        <dbReference type="Proteomes" id="UP000054621"/>
    </source>
</evidence>
<name>A0A0W0YC88_9GAMM</name>
<evidence type="ECO:0000256" key="10">
    <source>
        <dbReference type="ARBA" id="ARBA00048975"/>
    </source>
</evidence>
<dbReference type="OrthoDB" id="9801642at2"/>
<dbReference type="UniPathway" id="UPA00973"/>
<evidence type="ECO:0000256" key="9">
    <source>
        <dbReference type="ARBA" id="ARBA00023098"/>
    </source>
</evidence>
<proteinExistence type="inferred from homology"/>
<evidence type="ECO:0000256" key="6">
    <source>
        <dbReference type="ARBA" id="ARBA00022556"/>
    </source>
</evidence>
<sequence length="385" mass="43720">MQESKRIVIIAGEESGDVHASVLIRQLKDAYPNIKISGIGGQHMQEAGAELISDLARFGVTGLTAVIRHLKVIREAFVAVKKHLNRQKPDLLILVDYPGFNLRLAKYAKQRLGIKILYYISPQIWAWKAKRIHLIKQCIDQMAVILPFEKAIYEKAKVPVNFVGHPLVEKISFSANDTQIQRDTLKLPADSRIIALLPGSRNNEIEHHMPILRDTALLLQKRHPNLYFVIPIANTINPEKIKHYFSETHLPISFIEGQALNCMAAADFVIVSSGTASLECALLEKPMCIIYKSSLLNYVLAMKFIKVKFLGLCNLLANRMIVPEFLQYDCNAYELTRYIDHFYNDPEQPHKMLTQLTKVKQSLSAEKSDRSLFDLVANELHKKNA</sequence>
<evidence type="ECO:0000256" key="7">
    <source>
        <dbReference type="ARBA" id="ARBA00022676"/>
    </source>
</evidence>
<evidence type="ECO:0000256" key="5">
    <source>
        <dbReference type="ARBA" id="ARBA00022516"/>
    </source>
</evidence>
<dbReference type="PANTHER" id="PTHR30372:SF4">
    <property type="entry name" value="LIPID-A-DISACCHARIDE SYNTHASE, MITOCHONDRIAL-RELATED"/>
    <property type="match status" value="1"/>
</dbReference>
<dbReference type="STRING" id="28087.Lsai_3331"/>
<dbReference type="Proteomes" id="UP000054621">
    <property type="component" value="Unassembled WGS sequence"/>
</dbReference>
<comment type="caution">
    <text evidence="12">The sequence shown here is derived from an EMBL/GenBank/DDBJ whole genome shotgun (WGS) entry which is preliminary data.</text>
</comment>
<evidence type="ECO:0000313" key="12">
    <source>
        <dbReference type="EMBL" id="KTD54509.1"/>
    </source>
</evidence>
<dbReference type="Gene3D" id="3.40.50.2000">
    <property type="entry name" value="Glycogen Phosphorylase B"/>
    <property type="match status" value="2"/>
</dbReference>
<dbReference type="RefSeq" id="WP_027269724.1">
    <property type="nucleotide sequence ID" value="NZ_CAAAJE010000004.1"/>
</dbReference>
<comment type="function">
    <text evidence="1 11">Condensation of UDP-2,3-diacylglucosamine and 2,3-diacylglucosamine-1-phosphate to form lipid A disaccharide, a precursor of lipid A, a phosphorylated glycolipid that anchors the lipopolysaccharide to the outer membrane of the cell.</text>
</comment>
<comment type="catalytic activity">
    <reaction evidence="10 11">
        <text>a lipid X + a UDP-2-N,3-O-bis[(3R)-3-hydroxyacyl]-alpha-D-glucosamine = a lipid A disaccharide + UDP + H(+)</text>
        <dbReference type="Rhea" id="RHEA:67828"/>
        <dbReference type="ChEBI" id="CHEBI:15378"/>
        <dbReference type="ChEBI" id="CHEBI:58223"/>
        <dbReference type="ChEBI" id="CHEBI:137748"/>
        <dbReference type="ChEBI" id="CHEBI:176338"/>
        <dbReference type="ChEBI" id="CHEBI:176343"/>
        <dbReference type="EC" id="2.4.1.182"/>
    </reaction>
</comment>
<dbReference type="GO" id="GO:0008915">
    <property type="term" value="F:lipid-A-disaccharide synthase activity"/>
    <property type="evidence" value="ECO:0007669"/>
    <property type="project" value="UniProtKB-UniRule"/>
</dbReference>